<evidence type="ECO:0000256" key="1">
    <source>
        <dbReference type="SAM" id="MobiDB-lite"/>
    </source>
</evidence>
<feature type="compositionally biased region" description="Polar residues" evidence="1">
    <location>
        <begin position="56"/>
        <end position="67"/>
    </location>
</feature>
<protein>
    <recommendedName>
        <fullName evidence="2">DENND3-like TPR repeats domain-containing protein</fullName>
    </recommendedName>
</protein>
<evidence type="ECO:0000313" key="4">
    <source>
        <dbReference type="Proteomes" id="UP000694388"/>
    </source>
</evidence>
<feature type="region of interest" description="Disordered" evidence="1">
    <location>
        <begin position="56"/>
        <end position="81"/>
    </location>
</feature>
<organism evidence="3 4">
    <name type="scientific">Eptatretus burgeri</name>
    <name type="common">Inshore hagfish</name>
    <dbReference type="NCBI Taxonomy" id="7764"/>
    <lineage>
        <taxon>Eukaryota</taxon>
        <taxon>Metazoa</taxon>
        <taxon>Chordata</taxon>
        <taxon>Craniata</taxon>
        <taxon>Vertebrata</taxon>
        <taxon>Cyclostomata</taxon>
        <taxon>Myxini</taxon>
        <taxon>Myxiniformes</taxon>
        <taxon>Myxinidae</taxon>
        <taxon>Eptatretinae</taxon>
        <taxon>Eptatretus</taxon>
    </lineage>
</organism>
<dbReference type="Pfam" id="PF25570">
    <property type="entry name" value="TPR_DENND3"/>
    <property type="match status" value="1"/>
</dbReference>
<dbReference type="Proteomes" id="UP000694388">
    <property type="component" value="Unplaced"/>
</dbReference>
<dbReference type="AlphaFoldDB" id="A0A8C4QI25"/>
<dbReference type="Ensembl" id="ENSEBUT00000016258.1">
    <property type="protein sequence ID" value="ENSEBUP00000015682.1"/>
    <property type="gene ID" value="ENSEBUG00000009874.1"/>
</dbReference>
<reference evidence="3" key="1">
    <citation type="submission" date="2025-08" db="UniProtKB">
        <authorList>
            <consortium name="Ensembl"/>
        </authorList>
    </citation>
    <scope>IDENTIFICATION</scope>
</reference>
<accession>A0A8C4QI25</accession>
<name>A0A8C4QI25_EPTBU</name>
<dbReference type="OMA" id="FRIPEMH"/>
<reference evidence="3" key="2">
    <citation type="submission" date="2025-09" db="UniProtKB">
        <authorList>
            <consortium name="Ensembl"/>
        </authorList>
    </citation>
    <scope>IDENTIFICATION</scope>
</reference>
<feature type="domain" description="DENND3-like TPR repeats" evidence="2">
    <location>
        <begin position="101"/>
        <end position="214"/>
    </location>
</feature>
<proteinExistence type="predicted"/>
<dbReference type="InterPro" id="IPR057977">
    <property type="entry name" value="TPR_DENND3"/>
</dbReference>
<evidence type="ECO:0000259" key="2">
    <source>
        <dbReference type="Pfam" id="PF25570"/>
    </source>
</evidence>
<sequence length="331" mass="36662">MFHCFLRDRLERKVDAFSCIDRRSTVLMTSPRSDPHHNTCFRHSYSDGMFSKLMTQDSADPHSSSRSLLFGPTSLDGESDKGRTTPILLDWANDSKGLDPSVHTICLPQLPKNPFAVEELEVYVNELSSTLSETLNSAPSQACGLRAACLYLRGCLLLARGSFHDALEDFHSISKTDSSVLPAEQARQLLSHLPSDLLEQIRKDPKLRWLMSDVGPFGLEPLPPTPEVDSFKSFSFPSQPLDSEAFSKSMQQVGIITNGGDCHRLFKILAKGPVAVSMSTYKSLYHQLSPASGLEGMHSVDAMIYIPGKTSKMILQKDASMRNSVWSNSSY</sequence>
<keyword evidence="4" id="KW-1185">Reference proteome</keyword>
<evidence type="ECO:0000313" key="3">
    <source>
        <dbReference type="Ensembl" id="ENSEBUP00000015682.1"/>
    </source>
</evidence>